<dbReference type="Pfam" id="PF13561">
    <property type="entry name" value="adh_short_C2"/>
    <property type="match status" value="1"/>
</dbReference>
<evidence type="ECO:0000313" key="2">
    <source>
        <dbReference type="EMBL" id="SVB57884.1"/>
    </source>
</evidence>
<evidence type="ECO:0008006" key="3">
    <source>
        <dbReference type="Google" id="ProtNLM"/>
    </source>
</evidence>
<reference evidence="2" key="1">
    <citation type="submission" date="2018-05" db="EMBL/GenBank/DDBJ databases">
        <authorList>
            <person name="Lanie J.A."/>
            <person name="Ng W.-L."/>
            <person name="Kazmierczak K.M."/>
            <person name="Andrzejewski T.M."/>
            <person name="Davidsen T.M."/>
            <person name="Wayne K.J."/>
            <person name="Tettelin H."/>
            <person name="Glass J.I."/>
            <person name="Rusch D."/>
            <person name="Podicherti R."/>
            <person name="Tsui H.-C.T."/>
            <person name="Winkler M.E."/>
        </authorList>
    </citation>
    <scope>NUCLEOTIDE SEQUENCE</scope>
</reference>
<dbReference type="InterPro" id="IPR002347">
    <property type="entry name" value="SDR_fam"/>
</dbReference>
<dbReference type="PANTHER" id="PTHR43943">
    <property type="entry name" value="DEHYDROGENASE/REDUCTASE (SDR FAMILY) MEMBER 4"/>
    <property type="match status" value="1"/>
</dbReference>
<proteinExistence type="inferred from homology"/>
<gene>
    <name evidence="2" type="ORF">METZ01_LOCUS210738</name>
</gene>
<dbReference type="AlphaFoldDB" id="A0A382F6C5"/>
<dbReference type="SUPFAM" id="SSF51735">
    <property type="entry name" value="NAD(P)-binding Rossmann-fold domains"/>
    <property type="match status" value="1"/>
</dbReference>
<protein>
    <recommendedName>
        <fullName evidence="3">SDR family oxidoreductase</fullName>
    </recommendedName>
</protein>
<evidence type="ECO:0000256" key="1">
    <source>
        <dbReference type="ARBA" id="ARBA00006484"/>
    </source>
</evidence>
<dbReference type="PANTHER" id="PTHR43943:SF2">
    <property type="entry name" value="DEHYDROGENASE_REDUCTASE 4"/>
    <property type="match status" value="1"/>
</dbReference>
<accession>A0A382F6C5</accession>
<comment type="similarity">
    <text evidence="1">Belongs to the short-chain dehydrogenases/reductases (SDR) family.</text>
</comment>
<name>A0A382F6C5_9ZZZZ</name>
<sequence length="217" mass="21509">MGTRTLVCGAGDLYDELVARLRARGHLVETLGLSSLAARTTAETAVDTAAAALGAVDLLVHVLESPGQPIPLVDLSTDDWVAVCEDPMVGALHLLQACRPHLGPGSRVVHVVPTSAMGGAPGFAATATAAEGIRALNKSAARQWGTDGITTAVVAAAPELLIGPAASSSGGALYGPALGRTGGAEDLAGIIDALASPDAAFTSGSTIVADGGTWMAP</sequence>
<organism evidence="2">
    <name type="scientific">marine metagenome</name>
    <dbReference type="NCBI Taxonomy" id="408172"/>
    <lineage>
        <taxon>unclassified sequences</taxon>
        <taxon>metagenomes</taxon>
        <taxon>ecological metagenomes</taxon>
    </lineage>
</organism>
<dbReference type="EMBL" id="UINC01047955">
    <property type="protein sequence ID" value="SVB57884.1"/>
    <property type="molecule type" value="Genomic_DNA"/>
</dbReference>
<dbReference type="InterPro" id="IPR036291">
    <property type="entry name" value="NAD(P)-bd_dom_sf"/>
</dbReference>
<dbReference type="CDD" id="cd05233">
    <property type="entry name" value="SDR_c"/>
    <property type="match status" value="1"/>
</dbReference>
<dbReference type="Gene3D" id="3.40.50.720">
    <property type="entry name" value="NAD(P)-binding Rossmann-like Domain"/>
    <property type="match status" value="1"/>
</dbReference>